<feature type="domain" description="VOC" evidence="1">
    <location>
        <begin position="8"/>
        <end position="130"/>
    </location>
</feature>
<dbReference type="SUPFAM" id="SSF54593">
    <property type="entry name" value="Glyoxalase/Bleomycin resistance protein/Dihydroxybiphenyl dioxygenase"/>
    <property type="match status" value="1"/>
</dbReference>
<evidence type="ECO:0000259" key="1">
    <source>
        <dbReference type="PROSITE" id="PS51819"/>
    </source>
</evidence>
<dbReference type="PANTHER" id="PTHR21366">
    <property type="entry name" value="GLYOXALASE FAMILY PROTEIN"/>
    <property type="match status" value="1"/>
</dbReference>
<dbReference type="InterPro" id="IPR050383">
    <property type="entry name" value="GlyoxalaseI/FosfomycinResist"/>
</dbReference>
<evidence type="ECO:0000313" key="3">
    <source>
        <dbReference type="Proteomes" id="UP000661607"/>
    </source>
</evidence>
<protein>
    <submittedName>
        <fullName evidence="2">Glyoxylase I family protein</fullName>
    </submittedName>
</protein>
<dbReference type="Proteomes" id="UP000661607">
    <property type="component" value="Unassembled WGS sequence"/>
</dbReference>
<comment type="caution">
    <text evidence="2">The sequence shown here is derived from an EMBL/GenBank/DDBJ whole genome shotgun (WGS) entry which is preliminary data.</text>
</comment>
<dbReference type="Gene3D" id="3.10.180.10">
    <property type="entry name" value="2,3-Dihydroxybiphenyl 1,2-Dioxygenase, domain 1"/>
    <property type="match status" value="1"/>
</dbReference>
<evidence type="ECO:0000313" key="2">
    <source>
        <dbReference type="EMBL" id="MBE1564314.1"/>
    </source>
</evidence>
<dbReference type="InterPro" id="IPR025870">
    <property type="entry name" value="Glyoxalase-like_dom"/>
</dbReference>
<proteinExistence type="predicted"/>
<dbReference type="Pfam" id="PF12681">
    <property type="entry name" value="Glyoxalase_2"/>
    <property type="match status" value="1"/>
</dbReference>
<dbReference type="RefSeq" id="WP_192778718.1">
    <property type="nucleotide sequence ID" value="NZ_BAAASY010000008.1"/>
</dbReference>
<reference evidence="2 3" key="1">
    <citation type="submission" date="2020-10" db="EMBL/GenBank/DDBJ databases">
        <title>Sequencing the genomes of 1000 actinobacteria strains.</title>
        <authorList>
            <person name="Klenk H.-P."/>
        </authorList>
    </citation>
    <scope>NUCLEOTIDE SEQUENCE [LARGE SCALE GENOMIC DNA]</scope>
    <source>
        <strain evidence="2 3">DSM 43748</strain>
    </source>
</reference>
<name>A0ABR9KQL9_9ACTN</name>
<keyword evidence="3" id="KW-1185">Reference proteome</keyword>
<dbReference type="PANTHER" id="PTHR21366:SF22">
    <property type="entry name" value="VOC DOMAIN-CONTAINING PROTEIN"/>
    <property type="match status" value="1"/>
</dbReference>
<accession>A0ABR9KQL9</accession>
<dbReference type="PROSITE" id="PS51819">
    <property type="entry name" value="VOC"/>
    <property type="match status" value="1"/>
</dbReference>
<sequence length="131" mass="15013">MSLKEIRNFDYTILLCEKMKETRAFYKDVMGFPLELDLENWVTFRVGVTLLTLRPRGRGPAWDDDGPSVSGAAAVQLAFRVPPPAVDACHAELVTKGVTIVREPTDLPEWRHRTLFFRDPEDNVIEIYAEY</sequence>
<organism evidence="2 3">
    <name type="scientific">Nonomuraea africana</name>
    <dbReference type="NCBI Taxonomy" id="46171"/>
    <lineage>
        <taxon>Bacteria</taxon>
        <taxon>Bacillati</taxon>
        <taxon>Actinomycetota</taxon>
        <taxon>Actinomycetes</taxon>
        <taxon>Streptosporangiales</taxon>
        <taxon>Streptosporangiaceae</taxon>
        <taxon>Nonomuraea</taxon>
    </lineage>
</organism>
<gene>
    <name evidence="2" type="ORF">H4W81_007093</name>
</gene>
<dbReference type="InterPro" id="IPR029068">
    <property type="entry name" value="Glyas_Bleomycin-R_OHBP_Dase"/>
</dbReference>
<dbReference type="InterPro" id="IPR037523">
    <property type="entry name" value="VOC_core"/>
</dbReference>
<dbReference type="EMBL" id="JADBEF010000001">
    <property type="protein sequence ID" value="MBE1564314.1"/>
    <property type="molecule type" value="Genomic_DNA"/>
</dbReference>